<evidence type="ECO:0000313" key="2">
    <source>
        <dbReference type="Proteomes" id="UP001162131"/>
    </source>
</evidence>
<protein>
    <submittedName>
        <fullName evidence="1">Uncharacterized protein</fullName>
    </submittedName>
</protein>
<accession>A0AAU9IPC8</accession>
<keyword evidence="2" id="KW-1185">Reference proteome</keyword>
<gene>
    <name evidence="1" type="ORF">BSTOLATCC_MIC9824</name>
</gene>
<proteinExistence type="predicted"/>
<dbReference type="Proteomes" id="UP001162131">
    <property type="component" value="Unassembled WGS sequence"/>
</dbReference>
<organism evidence="1 2">
    <name type="scientific">Blepharisma stoltei</name>
    <dbReference type="NCBI Taxonomy" id="1481888"/>
    <lineage>
        <taxon>Eukaryota</taxon>
        <taxon>Sar</taxon>
        <taxon>Alveolata</taxon>
        <taxon>Ciliophora</taxon>
        <taxon>Postciliodesmatophora</taxon>
        <taxon>Heterotrichea</taxon>
        <taxon>Heterotrichida</taxon>
        <taxon>Blepharismidae</taxon>
        <taxon>Blepharisma</taxon>
    </lineage>
</organism>
<reference evidence="1" key="1">
    <citation type="submission" date="2021-09" db="EMBL/GenBank/DDBJ databases">
        <authorList>
            <consortium name="AG Swart"/>
            <person name="Singh M."/>
            <person name="Singh A."/>
            <person name="Seah K."/>
            <person name="Emmerich C."/>
        </authorList>
    </citation>
    <scope>NUCLEOTIDE SEQUENCE</scope>
    <source>
        <strain evidence="1">ATCC30299</strain>
    </source>
</reference>
<name>A0AAU9IPC8_9CILI</name>
<evidence type="ECO:0000313" key="1">
    <source>
        <dbReference type="EMBL" id="CAG9314024.1"/>
    </source>
</evidence>
<sequence length="172" mass="20046">MSNLISSTDLKQKALDLKVSKMTESHIAYNWRVHAILNALNESPTEDSLQAVAYRYEKWNKRWSRREFKYDFFKCLGESQKAKKELEGEQDDPVTKWRADVILMKYKTVVLYAPDENGQEVGTTYLIKVIQDQLEKIGGLRCITVKAKEWKEMDQFARKEYVKSLAIGTEAK</sequence>
<dbReference type="EMBL" id="CAJZBQ010000011">
    <property type="protein sequence ID" value="CAG9314024.1"/>
    <property type="molecule type" value="Genomic_DNA"/>
</dbReference>
<dbReference type="AlphaFoldDB" id="A0AAU9IPC8"/>
<comment type="caution">
    <text evidence="1">The sequence shown here is derived from an EMBL/GenBank/DDBJ whole genome shotgun (WGS) entry which is preliminary data.</text>
</comment>